<evidence type="ECO:0000313" key="10">
    <source>
        <dbReference type="EMBL" id="QJD87204.1"/>
    </source>
</evidence>
<keyword evidence="4 8" id="KW-0133">Cell shape</keyword>
<dbReference type="EMBL" id="CP051680">
    <property type="protein sequence ID" value="QJD87204.1"/>
    <property type="molecule type" value="Genomic_DNA"/>
</dbReference>
<evidence type="ECO:0000256" key="2">
    <source>
        <dbReference type="ARBA" id="ARBA00022475"/>
    </source>
</evidence>
<dbReference type="NCBIfam" id="TIGR01695">
    <property type="entry name" value="murJ_mviN"/>
    <property type="match status" value="1"/>
</dbReference>
<dbReference type="GO" id="GO:0034204">
    <property type="term" value="P:lipid translocation"/>
    <property type="evidence" value="ECO:0007669"/>
    <property type="project" value="TreeGrafter"/>
</dbReference>
<dbReference type="PANTHER" id="PTHR47019">
    <property type="entry name" value="LIPID II FLIPPASE MURJ"/>
    <property type="match status" value="1"/>
</dbReference>
<evidence type="ECO:0000256" key="4">
    <source>
        <dbReference type="ARBA" id="ARBA00022960"/>
    </source>
</evidence>
<feature type="transmembrane region" description="Helical" evidence="9">
    <location>
        <begin position="309"/>
        <end position="328"/>
    </location>
</feature>
<evidence type="ECO:0000256" key="6">
    <source>
        <dbReference type="ARBA" id="ARBA00022989"/>
    </source>
</evidence>
<evidence type="ECO:0000256" key="3">
    <source>
        <dbReference type="ARBA" id="ARBA00022692"/>
    </source>
</evidence>
<feature type="transmembrane region" description="Helical" evidence="9">
    <location>
        <begin position="378"/>
        <end position="398"/>
    </location>
</feature>
<dbReference type="GO" id="GO:0005886">
    <property type="term" value="C:plasma membrane"/>
    <property type="evidence" value="ECO:0007669"/>
    <property type="project" value="UniProtKB-SubCell"/>
</dbReference>
<proteinExistence type="inferred from homology"/>
<dbReference type="PIRSF" id="PIRSF002869">
    <property type="entry name" value="MviN"/>
    <property type="match status" value="1"/>
</dbReference>
<evidence type="ECO:0000256" key="5">
    <source>
        <dbReference type="ARBA" id="ARBA00022984"/>
    </source>
</evidence>
<dbReference type="GO" id="GO:0009252">
    <property type="term" value="P:peptidoglycan biosynthetic process"/>
    <property type="evidence" value="ECO:0007669"/>
    <property type="project" value="UniProtKB-UniRule"/>
</dbReference>
<feature type="transmembrane region" description="Helical" evidence="9">
    <location>
        <begin position="438"/>
        <end position="458"/>
    </location>
</feature>
<keyword evidence="8" id="KW-0813">Transport</keyword>
<dbReference type="Pfam" id="PF03023">
    <property type="entry name" value="MurJ"/>
    <property type="match status" value="1"/>
</dbReference>
<dbReference type="GO" id="GO:0015648">
    <property type="term" value="F:lipid-linked peptidoglycan transporter activity"/>
    <property type="evidence" value="ECO:0007669"/>
    <property type="project" value="UniProtKB-UniRule"/>
</dbReference>
<keyword evidence="2 8" id="KW-1003">Cell membrane</keyword>
<comment type="function">
    <text evidence="8">Involved in peptidoglycan biosynthesis. Transports lipid-linked peptidoglycan precursors from the inner to the outer leaflet of the cytoplasmic membrane.</text>
</comment>
<feature type="transmembrane region" description="Helical" evidence="9">
    <location>
        <begin position="44"/>
        <end position="71"/>
    </location>
</feature>
<dbReference type="GO" id="GO:0071555">
    <property type="term" value="P:cell wall organization"/>
    <property type="evidence" value="ECO:0007669"/>
    <property type="project" value="UniProtKB-UniRule"/>
</dbReference>
<comment type="subcellular location">
    <subcellularLocation>
        <location evidence="1">Cell membrane</location>
        <topology evidence="1">Multi-pass membrane protein</topology>
    </subcellularLocation>
</comment>
<evidence type="ECO:0000256" key="7">
    <source>
        <dbReference type="ARBA" id="ARBA00023136"/>
    </source>
</evidence>
<dbReference type="CDD" id="cd13123">
    <property type="entry name" value="MATE_MurJ_like"/>
    <property type="match status" value="1"/>
</dbReference>
<keyword evidence="3 9" id="KW-0812">Transmembrane</keyword>
<gene>
    <name evidence="10" type="primary">murJ</name>
    <name evidence="10" type="ORF">HH215_31190</name>
</gene>
<feature type="transmembrane region" description="Helical" evidence="9">
    <location>
        <begin position="225"/>
        <end position="248"/>
    </location>
</feature>
<accession>A0A7Z2VQ64</accession>
<dbReference type="RefSeq" id="WP_169283450.1">
    <property type="nucleotide sequence ID" value="NZ_CP051680.1"/>
</dbReference>
<keyword evidence="5 8" id="KW-0573">Peptidoglycan synthesis</keyword>
<dbReference type="GO" id="GO:0008360">
    <property type="term" value="P:regulation of cell shape"/>
    <property type="evidence" value="ECO:0007669"/>
    <property type="project" value="UniProtKB-UniRule"/>
</dbReference>
<feature type="transmembrane region" description="Helical" evidence="9">
    <location>
        <begin position="83"/>
        <end position="108"/>
    </location>
</feature>
<feature type="transmembrane region" description="Helical" evidence="9">
    <location>
        <begin position="182"/>
        <end position="204"/>
    </location>
</feature>
<keyword evidence="8" id="KW-0961">Cell wall biogenesis/degradation</keyword>
<sequence>MSTRAIFTGAFILFVGNILSSVLGLTREVLNAAYYGANVDMDSYLFANTIPSFILTFIGGVFMAGFIPLFIKKRVEHSAEEASYMFSNSINVILIVVILLTGLCYWFSGPLASFFASDSANQEQIQKLLWILLPSILFFGLSYSQSAVLNSLNHFTIPAFLTVMNNVVVIVFMIVLNRWIGITSIAIGFVVGTVLQVIVQWPMMKRLGVRYKLYLNFKDKDLKKLLVLAIPIIGIGVIDQCLVLATRFFSSNLSPGSASALNYANRIIMLPVTLFGTALVSAIYPSVVRALAEKNIREYNTMVSTSVKSLLLLVTPVMLICMAFAPNIINALLERGAFDQAATHKTAISFMILSLGIMVIPIREFFTRLMFGQENIRTPLIASCIYLSTFIAGCILLVPSLQYIGIAVATSVAMVISFMFTLFTYVRKNKNHKVDISVVYLLKIFISSVLATLIALSIREGALRLLNMEGTNVLITVFCLVTGMVFYFIIVKLLRIQEVEFVFNKLSAKFHWKRSSGTVKANG</sequence>
<dbReference type="PANTHER" id="PTHR47019:SF1">
    <property type="entry name" value="LIPID II FLIPPASE MURJ"/>
    <property type="match status" value="1"/>
</dbReference>
<evidence type="ECO:0000256" key="1">
    <source>
        <dbReference type="ARBA" id="ARBA00004651"/>
    </source>
</evidence>
<feature type="transmembrane region" description="Helical" evidence="9">
    <location>
        <begin position="348"/>
        <end position="366"/>
    </location>
</feature>
<feature type="transmembrane region" description="Helical" evidence="9">
    <location>
        <begin position="404"/>
        <end position="426"/>
    </location>
</feature>
<dbReference type="KEGG" id="cheb:HH215_31190"/>
<feature type="transmembrane region" description="Helical" evidence="9">
    <location>
        <begin position="268"/>
        <end position="288"/>
    </location>
</feature>
<organism evidence="10 11">
    <name type="scientific">Cohnella herbarum</name>
    <dbReference type="NCBI Taxonomy" id="2728023"/>
    <lineage>
        <taxon>Bacteria</taxon>
        <taxon>Bacillati</taxon>
        <taxon>Bacillota</taxon>
        <taxon>Bacilli</taxon>
        <taxon>Bacillales</taxon>
        <taxon>Paenibacillaceae</taxon>
        <taxon>Cohnella</taxon>
    </lineage>
</organism>
<dbReference type="AlphaFoldDB" id="A0A7Z2VQ64"/>
<feature type="transmembrane region" description="Helical" evidence="9">
    <location>
        <begin position="470"/>
        <end position="490"/>
    </location>
</feature>
<feature type="transmembrane region" description="Helical" evidence="9">
    <location>
        <begin position="155"/>
        <end position="176"/>
    </location>
</feature>
<evidence type="ECO:0000256" key="8">
    <source>
        <dbReference type="PIRNR" id="PIRNR002869"/>
    </source>
</evidence>
<dbReference type="PRINTS" id="PR01806">
    <property type="entry name" value="VIRFACTRMVIN"/>
</dbReference>
<dbReference type="Proteomes" id="UP000502248">
    <property type="component" value="Chromosome"/>
</dbReference>
<comment type="similarity">
    <text evidence="8">Belongs to the MurJ/MviN family.</text>
</comment>
<keyword evidence="7 8" id="KW-0472">Membrane</keyword>
<evidence type="ECO:0000256" key="9">
    <source>
        <dbReference type="SAM" id="Phobius"/>
    </source>
</evidence>
<dbReference type="InterPro" id="IPR004268">
    <property type="entry name" value="MurJ"/>
</dbReference>
<name>A0A7Z2VQ64_9BACL</name>
<keyword evidence="11" id="KW-1185">Reference proteome</keyword>
<reference evidence="10 11" key="1">
    <citation type="submission" date="2020-04" db="EMBL/GenBank/DDBJ databases">
        <title>Genome sequencing of novel species.</title>
        <authorList>
            <person name="Heo J."/>
            <person name="Kim S.-J."/>
            <person name="Kim J.-S."/>
            <person name="Hong S.-B."/>
            <person name="Kwon S.-W."/>
        </authorList>
    </citation>
    <scope>NUCLEOTIDE SEQUENCE [LARGE SCALE GENOMIC DNA]</scope>
    <source>
        <strain evidence="10 11">MFER-1</strain>
    </source>
</reference>
<dbReference type="InterPro" id="IPR051050">
    <property type="entry name" value="Lipid_II_flippase_MurJ/MviN"/>
</dbReference>
<keyword evidence="6 9" id="KW-1133">Transmembrane helix</keyword>
<feature type="transmembrane region" description="Helical" evidence="9">
    <location>
        <begin position="128"/>
        <end position="148"/>
    </location>
</feature>
<protein>
    <recommendedName>
        <fullName evidence="8">Lipid II flippase</fullName>
    </recommendedName>
</protein>
<evidence type="ECO:0000313" key="11">
    <source>
        <dbReference type="Proteomes" id="UP000502248"/>
    </source>
</evidence>